<dbReference type="PANTHER" id="PTHR12677:SF55">
    <property type="entry name" value="UNDECAPRENYL PHOSPHATE TRANSPORTER SAOUHSC_00901-RELATED"/>
    <property type="match status" value="1"/>
</dbReference>
<dbReference type="Pfam" id="PF09335">
    <property type="entry name" value="VTT_dom"/>
    <property type="match status" value="1"/>
</dbReference>
<proteinExistence type="inferred from homology"/>
<feature type="transmembrane region" description="Helical" evidence="6">
    <location>
        <begin position="53"/>
        <end position="75"/>
    </location>
</feature>
<dbReference type="PANTHER" id="PTHR12677">
    <property type="entry name" value="GOLGI APPARATUS MEMBRANE PROTEIN TVP38-RELATED"/>
    <property type="match status" value="1"/>
</dbReference>
<evidence type="ECO:0000256" key="2">
    <source>
        <dbReference type="ARBA" id="ARBA00022475"/>
    </source>
</evidence>
<evidence type="ECO:0000259" key="7">
    <source>
        <dbReference type="Pfam" id="PF09335"/>
    </source>
</evidence>
<accession>A0ABV8X0U2</accession>
<evidence type="ECO:0000313" key="9">
    <source>
        <dbReference type="Proteomes" id="UP001595817"/>
    </source>
</evidence>
<keyword evidence="9" id="KW-1185">Reference proteome</keyword>
<dbReference type="InterPro" id="IPR032816">
    <property type="entry name" value="VTT_dom"/>
</dbReference>
<dbReference type="EMBL" id="JBHSEC010000003">
    <property type="protein sequence ID" value="MFC4409523.1"/>
    <property type="molecule type" value="Genomic_DNA"/>
</dbReference>
<sequence>MDDWLTMQNLIELSNQYRALGPIIGFLLPFIEAFLPFLPIFAFVIANADAYGFWFGFLLSWSGTVTGSYLLFLLVRNYGQSRFVRYMTKHKRIQKLINWVDRNGFGPLFLLLCFPFTPSSLVNIVAGLSKMKKKHYLWTLIAGKFIMIITITYIGYDLRSLLTNPGKTAAIVIVILLLWIAGKQLEKRLDKKVEKDSDDK</sequence>
<comment type="subcellular location">
    <subcellularLocation>
        <location evidence="1 6">Cell membrane</location>
        <topology evidence="1 6">Multi-pass membrane protein</topology>
    </subcellularLocation>
</comment>
<dbReference type="RefSeq" id="WP_378152361.1">
    <property type="nucleotide sequence ID" value="NZ_JBHSEC010000003.1"/>
</dbReference>
<reference evidence="9" key="1">
    <citation type="journal article" date="2019" name="Int. J. Syst. Evol. Microbiol.">
        <title>The Global Catalogue of Microorganisms (GCM) 10K type strain sequencing project: providing services to taxonomists for standard genome sequencing and annotation.</title>
        <authorList>
            <consortium name="The Broad Institute Genomics Platform"/>
            <consortium name="The Broad Institute Genome Sequencing Center for Infectious Disease"/>
            <person name="Wu L."/>
            <person name="Ma J."/>
        </authorList>
    </citation>
    <scope>NUCLEOTIDE SEQUENCE [LARGE SCALE GENOMIC DNA]</scope>
    <source>
        <strain evidence="9">CCUG 59778</strain>
    </source>
</reference>
<dbReference type="InterPro" id="IPR015414">
    <property type="entry name" value="TMEM64"/>
</dbReference>
<dbReference type="SUPFAM" id="SSF81324">
    <property type="entry name" value="Voltage-gated potassium channels"/>
    <property type="match status" value="1"/>
</dbReference>
<keyword evidence="2 6" id="KW-1003">Cell membrane</keyword>
<evidence type="ECO:0000256" key="5">
    <source>
        <dbReference type="ARBA" id="ARBA00023136"/>
    </source>
</evidence>
<name>A0ABV8X0U2_9LACT</name>
<comment type="caution">
    <text evidence="8">The sequence shown here is derived from an EMBL/GenBank/DDBJ whole genome shotgun (WGS) entry which is preliminary data.</text>
</comment>
<dbReference type="Proteomes" id="UP001595817">
    <property type="component" value="Unassembled WGS sequence"/>
</dbReference>
<feature type="transmembrane region" description="Helical" evidence="6">
    <location>
        <begin position="168"/>
        <end position="185"/>
    </location>
</feature>
<gene>
    <name evidence="8" type="ORF">ACFOZY_03620</name>
</gene>
<evidence type="ECO:0000256" key="4">
    <source>
        <dbReference type="ARBA" id="ARBA00022989"/>
    </source>
</evidence>
<keyword evidence="3 6" id="KW-0812">Transmembrane</keyword>
<feature type="transmembrane region" description="Helical" evidence="6">
    <location>
        <begin position="20"/>
        <end position="46"/>
    </location>
</feature>
<evidence type="ECO:0000256" key="3">
    <source>
        <dbReference type="ARBA" id="ARBA00022692"/>
    </source>
</evidence>
<organism evidence="8 9">
    <name type="scientific">Chungangia koreensis</name>
    <dbReference type="NCBI Taxonomy" id="752657"/>
    <lineage>
        <taxon>Bacteria</taxon>
        <taxon>Bacillati</taxon>
        <taxon>Bacillota</taxon>
        <taxon>Bacilli</taxon>
        <taxon>Lactobacillales</taxon>
        <taxon>Chungangia</taxon>
    </lineage>
</organism>
<evidence type="ECO:0000256" key="1">
    <source>
        <dbReference type="ARBA" id="ARBA00004651"/>
    </source>
</evidence>
<protein>
    <recommendedName>
        <fullName evidence="6">TVP38/TMEM64 family membrane protein</fullName>
    </recommendedName>
</protein>
<keyword evidence="4 6" id="KW-1133">Transmembrane helix</keyword>
<comment type="similarity">
    <text evidence="6">Belongs to the TVP38/TMEM64 family.</text>
</comment>
<keyword evidence="5 6" id="KW-0472">Membrane</keyword>
<feature type="transmembrane region" description="Helical" evidence="6">
    <location>
        <begin position="136"/>
        <end position="156"/>
    </location>
</feature>
<feature type="transmembrane region" description="Helical" evidence="6">
    <location>
        <begin position="108"/>
        <end position="129"/>
    </location>
</feature>
<evidence type="ECO:0000313" key="8">
    <source>
        <dbReference type="EMBL" id="MFC4409523.1"/>
    </source>
</evidence>
<feature type="domain" description="VTT" evidence="7">
    <location>
        <begin position="39"/>
        <end position="156"/>
    </location>
</feature>
<evidence type="ECO:0000256" key="6">
    <source>
        <dbReference type="RuleBase" id="RU366058"/>
    </source>
</evidence>